<dbReference type="AlphaFoldDB" id="A0A2P2IHZ1"/>
<name>A0A2P2IHZ1_RHIMU</name>
<proteinExistence type="predicted"/>
<organism evidence="1">
    <name type="scientific">Rhizophora mucronata</name>
    <name type="common">Asiatic mangrove</name>
    <dbReference type="NCBI Taxonomy" id="61149"/>
    <lineage>
        <taxon>Eukaryota</taxon>
        <taxon>Viridiplantae</taxon>
        <taxon>Streptophyta</taxon>
        <taxon>Embryophyta</taxon>
        <taxon>Tracheophyta</taxon>
        <taxon>Spermatophyta</taxon>
        <taxon>Magnoliopsida</taxon>
        <taxon>eudicotyledons</taxon>
        <taxon>Gunneridae</taxon>
        <taxon>Pentapetalae</taxon>
        <taxon>rosids</taxon>
        <taxon>fabids</taxon>
        <taxon>Malpighiales</taxon>
        <taxon>Rhizophoraceae</taxon>
        <taxon>Rhizophora</taxon>
    </lineage>
</organism>
<evidence type="ECO:0000313" key="1">
    <source>
        <dbReference type="EMBL" id="MBW80832.1"/>
    </source>
</evidence>
<sequence length="33" mass="3943">MQSSICYFLIRFLISRPPFLFSSFHSFEQSVKV</sequence>
<reference evidence="1" key="1">
    <citation type="submission" date="2018-02" db="EMBL/GenBank/DDBJ databases">
        <title>Rhizophora mucronata_Transcriptome.</title>
        <authorList>
            <person name="Meera S.P."/>
            <person name="Sreeshan A."/>
            <person name="Augustine A."/>
        </authorList>
    </citation>
    <scope>NUCLEOTIDE SEQUENCE</scope>
    <source>
        <tissue evidence="1">Leaf</tissue>
    </source>
</reference>
<accession>A0A2P2IHZ1</accession>
<dbReference type="EMBL" id="GGEC01000349">
    <property type="protein sequence ID" value="MBW80832.1"/>
    <property type="molecule type" value="Transcribed_RNA"/>
</dbReference>
<protein>
    <submittedName>
        <fullName evidence="1">Uncharacterized protein</fullName>
    </submittedName>
</protein>